<comment type="caution">
    <text evidence="2">The sequence shown here is derived from an EMBL/GenBank/DDBJ whole genome shotgun (WGS) entry which is preliminary data.</text>
</comment>
<dbReference type="OrthoDB" id="2844016at2759"/>
<keyword evidence="1" id="KW-0732">Signal</keyword>
<protein>
    <submittedName>
        <fullName evidence="2">Uncharacterized protein</fullName>
    </submittedName>
</protein>
<evidence type="ECO:0000313" key="3">
    <source>
        <dbReference type="Proteomes" id="UP000284706"/>
    </source>
</evidence>
<sequence length="198" mass="21073">MFFSFISLAIVQLLALSVKQCVADTSLKSLPYNFTLAALNTTLPNANSTGVPLVLAIDSVNIGEGIANYATSTFFSFSVNDFPTLGLVNGNLKAASTARTGLLFPNATDPTSGGKLEWLVQSINPPPIARVFSAVEVPAHKHLVLAVHGNHDLWSLCPFDDFETKIVFDVATVAKNPPSSLQFNPAKCFGVVINIVPV</sequence>
<accession>A0A409W7V5</accession>
<reference evidence="2 3" key="1">
    <citation type="journal article" date="2018" name="Evol. Lett.">
        <title>Horizontal gene cluster transfer increased hallucinogenic mushroom diversity.</title>
        <authorList>
            <person name="Reynolds H.T."/>
            <person name="Vijayakumar V."/>
            <person name="Gluck-Thaler E."/>
            <person name="Korotkin H.B."/>
            <person name="Matheny P.B."/>
            <person name="Slot J.C."/>
        </authorList>
    </citation>
    <scope>NUCLEOTIDE SEQUENCE [LARGE SCALE GENOMIC DNA]</scope>
    <source>
        <strain evidence="2 3">SRW20</strain>
    </source>
</reference>
<dbReference type="AlphaFoldDB" id="A0A409W7V5"/>
<dbReference type="InParanoid" id="A0A409W7V5"/>
<dbReference type="Proteomes" id="UP000284706">
    <property type="component" value="Unassembled WGS sequence"/>
</dbReference>
<keyword evidence="3" id="KW-1185">Reference proteome</keyword>
<name>A0A409W7V5_9AGAR</name>
<organism evidence="2 3">
    <name type="scientific">Gymnopilus dilepis</name>
    <dbReference type="NCBI Taxonomy" id="231916"/>
    <lineage>
        <taxon>Eukaryota</taxon>
        <taxon>Fungi</taxon>
        <taxon>Dikarya</taxon>
        <taxon>Basidiomycota</taxon>
        <taxon>Agaricomycotina</taxon>
        <taxon>Agaricomycetes</taxon>
        <taxon>Agaricomycetidae</taxon>
        <taxon>Agaricales</taxon>
        <taxon>Agaricineae</taxon>
        <taxon>Hymenogastraceae</taxon>
        <taxon>Gymnopilus</taxon>
    </lineage>
</organism>
<dbReference type="EMBL" id="NHYE01005327">
    <property type="protein sequence ID" value="PPQ74621.1"/>
    <property type="molecule type" value="Genomic_DNA"/>
</dbReference>
<gene>
    <name evidence="2" type="ORF">CVT26_007465</name>
</gene>
<feature type="signal peptide" evidence="1">
    <location>
        <begin position="1"/>
        <end position="23"/>
    </location>
</feature>
<evidence type="ECO:0000256" key="1">
    <source>
        <dbReference type="SAM" id="SignalP"/>
    </source>
</evidence>
<evidence type="ECO:0000313" key="2">
    <source>
        <dbReference type="EMBL" id="PPQ74621.1"/>
    </source>
</evidence>
<proteinExistence type="predicted"/>
<feature type="chain" id="PRO_5019436055" evidence="1">
    <location>
        <begin position="24"/>
        <end position="198"/>
    </location>
</feature>